<accession>A0ABW9XDK8</accession>
<dbReference type="PANTHER" id="PTHR30041:SF8">
    <property type="entry name" value="PROTEIN YFFB"/>
    <property type="match status" value="1"/>
</dbReference>
<sequence>MSIILYGISNCDTVAKARKWLEGNSYNYTFHDYKKGGADAGKIKSWVDEAGLDKVLNKSGTTFKKLPEAIRSIMDEASAIALMVEQPSMIKRPIIEKDGKLIAVGFKASEWEAGL</sequence>
<dbReference type="SUPFAM" id="SSF52833">
    <property type="entry name" value="Thioredoxin-like"/>
    <property type="match status" value="1"/>
</dbReference>
<gene>
    <name evidence="3" type="ORF">GTZ99_08570</name>
</gene>
<dbReference type="CDD" id="cd03035">
    <property type="entry name" value="ArsC_Yffb"/>
    <property type="match status" value="1"/>
</dbReference>
<dbReference type="RefSeq" id="WP_161717887.1">
    <property type="nucleotide sequence ID" value="NZ_JAAAPO010000003.1"/>
</dbReference>
<dbReference type="InterPro" id="IPR036249">
    <property type="entry name" value="Thioredoxin-like_sf"/>
</dbReference>
<evidence type="ECO:0000256" key="2">
    <source>
        <dbReference type="PROSITE-ProRule" id="PRU01282"/>
    </source>
</evidence>
<dbReference type="Pfam" id="PF03960">
    <property type="entry name" value="ArsC"/>
    <property type="match status" value="1"/>
</dbReference>
<comment type="caution">
    <text evidence="3">The sequence shown here is derived from an EMBL/GenBank/DDBJ whole genome shotgun (WGS) entry which is preliminary data.</text>
</comment>
<reference evidence="4" key="1">
    <citation type="submission" date="2020-01" db="EMBL/GenBank/DDBJ databases">
        <title>Sphingomonas sp. strain CSW-10.</title>
        <authorList>
            <person name="Chen W.-M."/>
        </authorList>
    </citation>
    <scope>NUCLEOTIDE SEQUENCE [LARGE SCALE GENOMIC DNA]</scope>
    <source>
        <strain evidence="4">FSY-8</strain>
    </source>
</reference>
<dbReference type="InterPro" id="IPR006660">
    <property type="entry name" value="Arsenate_reductase-like"/>
</dbReference>
<proteinExistence type="inferred from homology"/>
<dbReference type="Proteomes" id="UP000753724">
    <property type="component" value="Unassembled WGS sequence"/>
</dbReference>
<name>A0ABW9XDK8_9SPHN</name>
<dbReference type="Gene3D" id="3.40.30.10">
    <property type="entry name" value="Glutaredoxin"/>
    <property type="match status" value="1"/>
</dbReference>
<dbReference type="PANTHER" id="PTHR30041">
    <property type="entry name" value="ARSENATE REDUCTASE"/>
    <property type="match status" value="1"/>
</dbReference>
<protein>
    <submittedName>
        <fullName evidence="3">Spx/MgsR family RNA polymerase-binding regulatory protein</fullName>
    </submittedName>
</protein>
<organism evidence="3 4">
    <name type="scientific">Novosphingobium ovatum</name>
    <dbReference type="NCBI Taxonomy" id="1908523"/>
    <lineage>
        <taxon>Bacteria</taxon>
        <taxon>Pseudomonadati</taxon>
        <taxon>Pseudomonadota</taxon>
        <taxon>Alphaproteobacteria</taxon>
        <taxon>Sphingomonadales</taxon>
        <taxon>Sphingomonadaceae</taxon>
        <taxon>Novosphingobium</taxon>
    </lineage>
</organism>
<evidence type="ECO:0000256" key="1">
    <source>
        <dbReference type="ARBA" id="ARBA00007198"/>
    </source>
</evidence>
<dbReference type="NCBIfam" id="TIGR01617">
    <property type="entry name" value="arsC_related"/>
    <property type="match status" value="1"/>
</dbReference>
<dbReference type="PROSITE" id="PS51353">
    <property type="entry name" value="ARSC"/>
    <property type="match status" value="1"/>
</dbReference>
<evidence type="ECO:0000313" key="4">
    <source>
        <dbReference type="Proteomes" id="UP000753724"/>
    </source>
</evidence>
<dbReference type="InterPro" id="IPR006504">
    <property type="entry name" value="Tscrpt_reg_Spx/MgsR"/>
</dbReference>
<dbReference type="EMBL" id="JAAAPO010000003">
    <property type="protein sequence ID" value="NBC36610.1"/>
    <property type="molecule type" value="Genomic_DNA"/>
</dbReference>
<keyword evidence="4" id="KW-1185">Reference proteome</keyword>
<comment type="similarity">
    <text evidence="1 2">Belongs to the ArsC family.</text>
</comment>
<evidence type="ECO:0000313" key="3">
    <source>
        <dbReference type="EMBL" id="NBC36610.1"/>
    </source>
</evidence>